<dbReference type="EMBL" id="QMEB01000331">
    <property type="protein sequence ID" value="NMG22853.1"/>
    <property type="molecule type" value="Genomic_DNA"/>
</dbReference>
<accession>A0ABX1PFX6</accession>
<feature type="chain" id="PRO_5046954455" evidence="1">
    <location>
        <begin position="25"/>
        <end position="187"/>
    </location>
</feature>
<proteinExistence type="predicted"/>
<organism evidence="2 3">
    <name type="scientific">Brasilonema bromeliae SPC951</name>
    <dbReference type="NCBI Taxonomy" id="385972"/>
    <lineage>
        <taxon>Bacteria</taxon>
        <taxon>Bacillati</taxon>
        <taxon>Cyanobacteriota</taxon>
        <taxon>Cyanophyceae</taxon>
        <taxon>Nostocales</taxon>
        <taxon>Scytonemataceae</taxon>
        <taxon>Brasilonema</taxon>
        <taxon>Bromeliae group (in: Brasilonema)</taxon>
    </lineage>
</organism>
<evidence type="ECO:0000313" key="3">
    <source>
        <dbReference type="Proteomes" id="UP000718564"/>
    </source>
</evidence>
<protein>
    <submittedName>
        <fullName evidence="2">Uncharacterized protein</fullName>
    </submittedName>
</protein>
<keyword evidence="1" id="KW-0732">Signal</keyword>
<evidence type="ECO:0000313" key="2">
    <source>
        <dbReference type="EMBL" id="NMG22853.1"/>
    </source>
</evidence>
<reference evidence="2 3" key="1">
    <citation type="submission" date="2018-06" db="EMBL/GenBank/DDBJ databases">
        <title>Comparative genomics of Brasilonema spp. strains.</title>
        <authorList>
            <person name="Alvarenga D.O."/>
            <person name="Fiore M.F."/>
            <person name="Varani A.M."/>
        </authorList>
    </citation>
    <scope>NUCLEOTIDE SEQUENCE [LARGE SCALE GENOMIC DNA]</scope>
    <source>
        <strain evidence="2 3">SPC951</strain>
    </source>
</reference>
<sequence length="187" mass="20251">MHKIIAFGFIALNTLLLLPLPTQAQNTFNLSGEWISAGESVTGNSAGCVKYQGGTYTTNGIQYGATYEAPTRITQSGNQLIFNNDNISNSLGNFTRVTRGTVTGNQVRIESTDSPASFNFVFQGKINENGNVITGLSTCSYRGGSATYTSFVVYYRKTFCSAQPISITELRSLQAQKPSLQQTSRLS</sequence>
<evidence type="ECO:0000256" key="1">
    <source>
        <dbReference type="SAM" id="SignalP"/>
    </source>
</evidence>
<feature type="signal peptide" evidence="1">
    <location>
        <begin position="1"/>
        <end position="24"/>
    </location>
</feature>
<name>A0ABX1PFX6_9CYAN</name>
<gene>
    <name evidence="2" type="ORF">DP116_26840</name>
</gene>
<dbReference type="Proteomes" id="UP000718564">
    <property type="component" value="Unassembled WGS sequence"/>
</dbReference>
<comment type="caution">
    <text evidence="2">The sequence shown here is derived from an EMBL/GenBank/DDBJ whole genome shotgun (WGS) entry which is preliminary data.</text>
</comment>
<keyword evidence="3" id="KW-1185">Reference proteome</keyword>
<dbReference type="RefSeq" id="WP_169158034.1">
    <property type="nucleotide sequence ID" value="NZ_CAWPJE010000343.1"/>
</dbReference>